<evidence type="ECO:0000313" key="18">
    <source>
        <dbReference type="Proteomes" id="UP000190121"/>
    </source>
</evidence>
<accession>A0A1T4KRH3</accession>
<organism evidence="17 18">
    <name type="scientific">Porphyromonas circumdentaria</name>
    <dbReference type="NCBI Taxonomy" id="29524"/>
    <lineage>
        <taxon>Bacteria</taxon>
        <taxon>Pseudomonadati</taxon>
        <taxon>Bacteroidota</taxon>
        <taxon>Bacteroidia</taxon>
        <taxon>Bacteroidales</taxon>
        <taxon>Porphyromonadaceae</taxon>
        <taxon>Porphyromonas</taxon>
    </lineage>
</organism>
<evidence type="ECO:0000256" key="4">
    <source>
        <dbReference type="ARBA" id="ARBA00013174"/>
    </source>
</evidence>
<dbReference type="STRING" id="29524.SAMN02745171_00158"/>
<protein>
    <recommendedName>
        <fullName evidence="5">CDP-diacylglycerol--serine O-phosphatidyltransferase</fullName>
        <ecNumber evidence="4">2.7.8.8</ecNumber>
    </recommendedName>
    <alternativeName>
        <fullName evidence="14">Phosphatidylserine synthase</fullName>
    </alternativeName>
</protein>
<dbReference type="PROSITE" id="PS51257">
    <property type="entry name" value="PROKAR_LIPOPROTEIN"/>
    <property type="match status" value="1"/>
</dbReference>
<evidence type="ECO:0000256" key="16">
    <source>
        <dbReference type="SAM" id="Phobius"/>
    </source>
</evidence>
<gene>
    <name evidence="17" type="ORF">SAMN02745171_00158</name>
</gene>
<evidence type="ECO:0000256" key="1">
    <source>
        <dbReference type="ARBA" id="ARBA00000287"/>
    </source>
</evidence>
<evidence type="ECO:0000256" key="15">
    <source>
        <dbReference type="RuleBase" id="RU003750"/>
    </source>
</evidence>
<dbReference type="AlphaFoldDB" id="A0A1T4KRH3"/>
<sequence>MNRIKAFIPNFITLMNLFSGCLAIYFSLAKGDLETASWMIVIAGVFDLFDGLIARLLGAQSNIGADLDSLSDVVSFGVAPSFLLFQYIMMRGGESCFFWALPSFVIALFAAYRLAKFNNDTRQTTSFIGLPVPACALFWIGIVSILPSLSDYLTTVTLVIPIYFLLLLTGWAMVAEIPLLSFKIHFPIASREDRRKAFLGLFLVLLGIIFGRLWGWGGVSAVILCYFIGSMVMRDKQDR</sequence>
<dbReference type="EMBL" id="FUXE01000001">
    <property type="protein sequence ID" value="SJZ44937.1"/>
    <property type="molecule type" value="Genomic_DNA"/>
</dbReference>
<dbReference type="OrthoDB" id="9777147at2"/>
<name>A0A1T4KRH3_9PORP</name>
<dbReference type="Gene3D" id="1.20.120.1760">
    <property type="match status" value="1"/>
</dbReference>
<reference evidence="18" key="1">
    <citation type="submission" date="2017-02" db="EMBL/GenBank/DDBJ databases">
        <authorList>
            <person name="Varghese N."/>
            <person name="Submissions S."/>
        </authorList>
    </citation>
    <scope>NUCLEOTIDE SEQUENCE [LARGE SCALE GENOMIC DNA]</scope>
    <source>
        <strain evidence="18">ATCC 51356</strain>
    </source>
</reference>
<evidence type="ECO:0000256" key="3">
    <source>
        <dbReference type="ARBA" id="ARBA00010441"/>
    </source>
</evidence>
<evidence type="ECO:0000256" key="13">
    <source>
        <dbReference type="ARBA" id="ARBA00023264"/>
    </source>
</evidence>
<evidence type="ECO:0000256" key="7">
    <source>
        <dbReference type="ARBA" id="ARBA00022679"/>
    </source>
</evidence>
<evidence type="ECO:0000256" key="8">
    <source>
        <dbReference type="ARBA" id="ARBA00022692"/>
    </source>
</evidence>
<dbReference type="GO" id="GO:0008654">
    <property type="term" value="P:phospholipid biosynthetic process"/>
    <property type="evidence" value="ECO:0007669"/>
    <property type="project" value="UniProtKB-KW"/>
</dbReference>
<proteinExistence type="inferred from homology"/>
<dbReference type="Pfam" id="PF01066">
    <property type="entry name" value="CDP-OH_P_transf"/>
    <property type="match status" value="1"/>
</dbReference>
<evidence type="ECO:0000256" key="14">
    <source>
        <dbReference type="ARBA" id="ARBA00032361"/>
    </source>
</evidence>
<keyword evidence="10" id="KW-0443">Lipid metabolism</keyword>
<evidence type="ECO:0000256" key="11">
    <source>
        <dbReference type="ARBA" id="ARBA00023136"/>
    </source>
</evidence>
<dbReference type="PANTHER" id="PTHR14269:SF61">
    <property type="entry name" value="CDP-DIACYLGLYCEROL--SERINE O-PHOSPHATIDYLTRANSFERASE"/>
    <property type="match status" value="1"/>
</dbReference>
<keyword evidence="7 15" id="KW-0808">Transferase</keyword>
<feature type="transmembrane region" description="Helical" evidence="16">
    <location>
        <begin position="7"/>
        <end position="26"/>
    </location>
</feature>
<keyword evidence="9 16" id="KW-1133">Transmembrane helix</keyword>
<comment type="catalytic activity">
    <reaction evidence="1">
        <text>a CDP-1,2-diacyl-sn-glycerol + L-serine = a 1,2-diacyl-sn-glycero-3-phospho-L-serine + CMP + H(+)</text>
        <dbReference type="Rhea" id="RHEA:16913"/>
        <dbReference type="ChEBI" id="CHEBI:15378"/>
        <dbReference type="ChEBI" id="CHEBI:33384"/>
        <dbReference type="ChEBI" id="CHEBI:57262"/>
        <dbReference type="ChEBI" id="CHEBI:58332"/>
        <dbReference type="ChEBI" id="CHEBI:60377"/>
        <dbReference type="EC" id="2.7.8.8"/>
    </reaction>
</comment>
<feature type="transmembrane region" description="Helical" evidence="16">
    <location>
        <begin position="198"/>
        <end position="229"/>
    </location>
</feature>
<keyword evidence="11 16" id="KW-0472">Membrane</keyword>
<keyword evidence="12" id="KW-0594">Phospholipid biosynthesis</keyword>
<dbReference type="PROSITE" id="PS00379">
    <property type="entry name" value="CDP_ALCOHOL_P_TRANSF"/>
    <property type="match status" value="1"/>
</dbReference>
<keyword evidence="13" id="KW-1208">Phospholipid metabolism</keyword>
<feature type="transmembrane region" description="Helical" evidence="16">
    <location>
        <begin position="38"/>
        <end position="58"/>
    </location>
</feature>
<keyword evidence="18" id="KW-1185">Reference proteome</keyword>
<dbReference type="GO" id="GO:0012505">
    <property type="term" value="C:endomembrane system"/>
    <property type="evidence" value="ECO:0007669"/>
    <property type="project" value="UniProtKB-SubCell"/>
</dbReference>
<feature type="transmembrane region" description="Helical" evidence="16">
    <location>
        <begin position="152"/>
        <end position="177"/>
    </location>
</feature>
<keyword evidence="8 16" id="KW-0812">Transmembrane</keyword>
<dbReference type="EC" id="2.7.8.8" evidence="4"/>
<dbReference type="RefSeq" id="WP_078736121.1">
    <property type="nucleotide sequence ID" value="NZ_FUXE01000001.1"/>
</dbReference>
<dbReference type="GO" id="GO:0003882">
    <property type="term" value="F:CDP-diacylglycerol-serine O-phosphatidyltransferase activity"/>
    <property type="evidence" value="ECO:0007669"/>
    <property type="project" value="UniProtKB-EC"/>
</dbReference>
<dbReference type="NCBIfam" id="TIGR00473">
    <property type="entry name" value="pssA"/>
    <property type="match status" value="1"/>
</dbReference>
<evidence type="ECO:0000256" key="5">
    <source>
        <dbReference type="ARBA" id="ARBA00017171"/>
    </source>
</evidence>
<dbReference type="InterPro" id="IPR004533">
    <property type="entry name" value="CDP-diaglyc--ser_O-PTrfase"/>
</dbReference>
<comment type="similarity">
    <text evidence="3 15">Belongs to the CDP-alcohol phosphatidyltransferase class-I family.</text>
</comment>
<dbReference type="GO" id="GO:0016020">
    <property type="term" value="C:membrane"/>
    <property type="evidence" value="ECO:0007669"/>
    <property type="project" value="InterPro"/>
</dbReference>
<keyword evidence="6" id="KW-0444">Lipid biosynthesis</keyword>
<evidence type="ECO:0000256" key="10">
    <source>
        <dbReference type="ARBA" id="ARBA00023098"/>
    </source>
</evidence>
<evidence type="ECO:0000313" key="17">
    <source>
        <dbReference type="EMBL" id="SJZ44937.1"/>
    </source>
</evidence>
<feature type="transmembrane region" description="Helical" evidence="16">
    <location>
        <begin position="96"/>
        <end position="115"/>
    </location>
</feature>
<evidence type="ECO:0000256" key="2">
    <source>
        <dbReference type="ARBA" id="ARBA00004127"/>
    </source>
</evidence>
<dbReference type="InterPro" id="IPR000462">
    <property type="entry name" value="CDP-OH_P_trans"/>
</dbReference>
<feature type="transmembrane region" description="Helical" evidence="16">
    <location>
        <begin position="127"/>
        <end position="146"/>
    </location>
</feature>
<evidence type="ECO:0000256" key="9">
    <source>
        <dbReference type="ARBA" id="ARBA00022989"/>
    </source>
</evidence>
<evidence type="ECO:0000256" key="6">
    <source>
        <dbReference type="ARBA" id="ARBA00022516"/>
    </source>
</evidence>
<dbReference type="InterPro" id="IPR048254">
    <property type="entry name" value="CDP_ALCOHOL_P_TRANSF_CS"/>
</dbReference>
<comment type="subcellular location">
    <subcellularLocation>
        <location evidence="2">Endomembrane system</location>
        <topology evidence="2">Multi-pass membrane protein</topology>
    </subcellularLocation>
</comment>
<dbReference type="InterPro" id="IPR050324">
    <property type="entry name" value="CDP-alcohol_PTase-I"/>
</dbReference>
<evidence type="ECO:0000256" key="12">
    <source>
        <dbReference type="ARBA" id="ARBA00023209"/>
    </source>
</evidence>
<dbReference type="PANTHER" id="PTHR14269">
    <property type="entry name" value="CDP-DIACYLGLYCEROL--GLYCEROL-3-PHOSPHATE 3-PHOSPHATIDYLTRANSFERASE-RELATED"/>
    <property type="match status" value="1"/>
</dbReference>
<dbReference type="InterPro" id="IPR043130">
    <property type="entry name" value="CDP-OH_PTrfase_TM_dom"/>
</dbReference>
<dbReference type="Proteomes" id="UP000190121">
    <property type="component" value="Unassembled WGS sequence"/>
</dbReference>